<dbReference type="Proteomes" id="UP000485058">
    <property type="component" value="Unassembled WGS sequence"/>
</dbReference>
<sequence length="67" mass="7091">MQYSIRQEAEEADGAPNFLLLHSLGGGSGSGLGSRLLEHLREAGGLELPQEDCAQEAAEKEAEGLRP</sequence>
<reference evidence="3 4" key="1">
    <citation type="submission" date="2020-02" db="EMBL/GenBank/DDBJ databases">
        <title>Draft genome sequence of Haematococcus lacustris strain NIES-144.</title>
        <authorList>
            <person name="Morimoto D."/>
            <person name="Nakagawa S."/>
            <person name="Yoshida T."/>
            <person name="Sawayama S."/>
        </authorList>
    </citation>
    <scope>NUCLEOTIDE SEQUENCE [LARGE SCALE GENOMIC DNA]</scope>
    <source>
        <strain evidence="3 4">NIES-144</strain>
    </source>
</reference>
<dbReference type="InterPro" id="IPR036525">
    <property type="entry name" value="Tubulin/FtsZ_GTPase_sf"/>
</dbReference>
<proteinExistence type="predicted"/>
<evidence type="ECO:0000313" key="4">
    <source>
        <dbReference type="Proteomes" id="UP000485058"/>
    </source>
</evidence>
<dbReference type="Gene3D" id="3.40.50.1440">
    <property type="entry name" value="Tubulin/FtsZ, GTPase domain"/>
    <property type="match status" value="1"/>
</dbReference>
<dbReference type="InterPro" id="IPR003008">
    <property type="entry name" value="Tubulin_FtsZ_GTPase"/>
</dbReference>
<dbReference type="AlphaFoldDB" id="A0A699ZMV0"/>
<evidence type="ECO:0000313" key="3">
    <source>
        <dbReference type="EMBL" id="GFH20266.1"/>
    </source>
</evidence>
<dbReference type="GO" id="GO:0005525">
    <property type="term" value="F:GTP binding"/>
    <property type="evidence" value="ECO:0007669"/>
    <property type="project" value="InterPro"/>
</dbReference>
<evidence type="ECO:0000256" key="1">
    <source>
        <dbReference type="SAM" id="MobiDB-lite"/>
    </source>
</evidence>
<protein>
    <submittedName>
        <fullName evidence="3">Tubulin gamma chain</fullName>
    </submittedName>
</protein>
<comment type="caution">
    <text evidence="3">The sequence shown here is derived from an EMBL/GenBank/DDBJ whole genome shotgun (WGS) entry which is preliminary data.</text>
</comment>
<feature type="domain" description="Tubulin/FtsZ GTPase" evidence="2">
    <location>
        <begin position="3"/>
        <end position="43"/>
    </location>
</feature>
<accession>A0A699ZMV0</accession>
<dbReference type="EMBL" id="BLLF01001605">
    <property type="protein sequence ID" value="GFH20266.1"/>
    <property type="molecule type" value="Genomic_DNA"/>
</dbReference>
<dbReference type="Pfam" id="PF00091">
    <property type="entry name" value="Tubulin"/>
    <property type="match status" value="1"/>
</dbReference>
<evidence type="ECO:0000259" key="2">
    <source>
        <dbReference type="Pfam" id="PF00091"/>
    </source>
</evidence>
<dbReference type="SUPFAM" id="SSF52490">
    <property type="entry name" value="Tubulin nucleotide-binding domain-like"/>
    <property type="match status" value="1"/>
</dbReference>
<name>A0A699ZMV0_HAELA</name>
<gene>
    <name evidence="3" type="ORF">HaLaN_17358</name>
</gene>
<keyword evidence="4" id="KW-1185">Reference proteome</keyword>
<feature type="compositionally biased region" description="Basic and acidic residues" evidence="1">
    <location>
        <begin position="57"/>
        <end position="67"/>
    </location>
</feature>
<organism evidence="3 4">
    <name type="scientific">Haematococcus lacustris</name>
    <name type="common">Green alga</name>
    <name type="synonym">Haematococcus pluvialis</name>
    <dbReference type="NCBI Taxonomy" id="44745"/>
    <lineage>
        <taxon>Eukaryota</taxon>
        <taxon>Viridiplantae</taxon>
        <taxon>Chlorophyta</taxon>
        <taxon>core chlorophytes</taxon>
        <taxon>Chlorophyceae</taxon>
        <taxon>CS clade</taxon>
        <taxon>Chlamydomonadales</taxon>
        <taxon>Haematococcaceae</taxon>
        <taxon>Haematococcus</taxon>
    </lineage>
</organism>
<feature type="region of interest" description="Disordered" evidence="1">
    <location>
        <begin position="47"/>
        <end position="67"/>
    </location>
</feature>